<dbReference type="InterPro" id="IPR047262">
    <property type="entry name" value="PRX-like1"/>
</dbReference>
<dbReference type="PANTHER" id="PTHR43640:SF1">
    <property type="entry name" value="THIOREDOXIN-DEPENDENT PEROXIREDOXIN"/>
    <property type="match status" value="1"/>
</dbReference>
<evidence type="ECO:0000313" key="2">
    <source>
        <dbReference type="EMBL" id="VAX36161.1"/>
    </source>
</evidence>
<dbReference type="GO" id="GO:0016491">
    <property type="term" value="F:oxidoreductase activity"/>
    <property type="evidence" value="ECO:0007669"/>
    <property type="project" value="InterPro"/>
</dbReference>
<feature type="domain" description="Thioredoxin" evidence="1">
    <location>
        <begin position="9"/>
        <end position="165"/>
    </location>
</feature>
<reference evidence="2" key="1">
    <citation type="submission" date="2018-06" db="EMBL/GenBank/DDBJ databases">
        <authorList>
            <person name="Zhirakovskaya E."/>
        </authorList>
    </citation>
    <scope>NUCLEOTIDE SEQUENCE</scope>
</reference>
<dbReference type="InterPro" id="IPR013766">
    <property type="entry name" value="Thioredoxin_domain"/>
</dbReference>
<sequence length="198" mass="21477">MVKTASTMLPLGTAAPDFSLLNTVDGSNVSLADFAEKPALLVMFICNHCPFVVHLREAIAHFADEYLEKGLAIVAISANDVSAHPDDSPEEMKKEAASAGYHFPYLYDETQEVAKNYTAACTPDFFLFDSNQKLVYRGEFDASRPGNNIEVTGKDLRAACDAALAGNDVPTNQMPSIGCNIKWKTGNEPNYFTGLSAE</sequence>
<evidence type="ECO:0000259" key="1">
    <source>
        <dbReference type="PROSITE" id="PS51352"/>
    </source>
</evidence>
<name>A0A3B1DBF4_9ZZZZ</name>
<dbReference type="SUPFAM" id="SSF52833">
    <property type="entry name" value="Thioredoxin-like"/>
    <property type="match status" value="1"/>
</dbReference>
<organism evidence="2">
    <name type="scientific">hydrothermal vent metagenome</name>
    <dbReference type="NCBI Taxonomy" id="652676"/>
    <lineage>
        <taxon>unclassified sequences</taxon>
        <taxon>metagenomes</taxon>
        <taxon>ecological metagenomes</taxon>
    </lineage>
</organism>
<proteinExistence type="predicted"/>
<dbReference type="PANTHER" id="PTHR43640">
    <property type="entry name" value="OS07G0260300 PROTEIN"/>
    <property type="match status" value="1"/>
</dbReference>
<dbReference type="PROSITE" id="PS51352">
    <property type="entry name" value="THIOREDOXIN_2"/>
    <property type="match status" value="1"/>
</dbReference>
<dbReference type="AlphaFoldDB" id="A0A3B1DBF4"/>
<dbReference type="Pfam" id="PF08534">
    <property type="entry name" value="Redoxin"/>
    <property type="match status" value="1"/>
</dbReference>
<protein>
    <submittedName>
        <fullName evidence="2">Alkyl hydroperoxide reductase and/or thiol-specific antioxidant family (AhpC/TSA) protein</fullName>
    </submittedName>
</protein>
<gene>
    <name evidence="2" type="ORF">MNBD_PLANCTO02-197</name>
</gene>
<dbReference type="Gene3D" id="3.40.30.10">
    <property type="entry name" value="Glutaredoxin"/>
    <property type="match status" value="1"/>
</dbReference>
<dbReference type="EMBL" id="UOGL01000036">
    <property type="protein sequence ID" value="VAX36161.1"/>
    <property type="molecule type" value="Genomic_DNA"/>
</dbReference>
<dbReference type="InterPro" id="IPR036249">
    <property type="entry name" value="Thioredoxin-like_sf"/>
</dbReference>
<dbReference type="InterPro" id="IPR013740">
    <property type="entry name" value="Redoxin"/>
</dbReference>
<dbReference type="CDD" id="cd02969">
    <property type="entry name" value="PRX_like1"/>
    <property type="match status" value="1"/>
</dbReference>
<accession>A0A3B1DBF4</accession>